<dbReference type="GO" id="GO:0005634">
    <property type="term" value="C:nucleus"/>
    <property type="evidence" value="ECO:0007669"/>
    <property type="project" value="UniProtKB-SubCell"/>
</dbReference>
<dbReference type="EMBL" id="PDCK01000044">
    <property type="protein sequence ID" value="PRQ22041.1"/>
    <property type="molecule type" value="Genomic_DNA"/>
</dbReference>
<keyword evidence="4" id="KW-0804">Transcription</keyword>
<proteinExistence type="predicted"/>
<evidence type="ECO:0000313" key="8">
    <source>
        <dbReference type="Proteomes" id="UP000238479"/>
    </source>
</evidence>
<dbReference type="FunFam" id="3.40.1810.10:FF:000006">
    <property type="entry name" value="Agamous-like MADS-box protein AGL62"/>
    <property type="match status" value="1"/>
</dbReference>
<dbReference type="GO" id="GO:0000978">
    <property type="term" value="F:RNA polymerase II cis-regulatory region sequence-specific DNA binding"/>
    <property type="evidence" value="ECO:0007669"/>
    <property type="project" value="TreeGrafter"/>
</dbReference>
<dbReference type="CDD" id="cd00265">
    <property type="entry name" value="MADS_MEF2_like"/>
    <property type="match status" value="1"/>
</dbReference>
<name>A0A2P6PJD6_ROSCH</name>
<dbReference type="Gene3D" id="3.40.1810.10">
    <property type="entry name" value="Transcription factor, MADS-box"/>
    <property type="match status" value="1"/>
</dbReference>
<dbReference type="GO" id="GO:0000981">
    <property type="term" value="F:DNA-binding transcription factor activity, RNA polymerase II-specific"/>
    <property type="evidence" value="ECO:0007669"/>
    <property type="project" value="TreeGrafter"/>
</dbReference>
<feature type="domain" description="MADS-box" evidence="6">
    <location>
        <begin position="6"/>
        <end position="66"/>
    </location>
</feature>
<organism evidence="7 8">
    <name type="scientific">Rosa chinensis</name>
    <name type="common">China rose</name>
    <dbReference type="NCBI Taxonomy" id="74649"/>
    <lineage>
        <taxon>Eukaryota</taxon>
        <taxon>Viridiplantae</taxon>
        <taxon>Streptophyta</taxon>
        <taxon>Embryophyta</taxon>
        <taxon>Tracheophyta</taxon>
        <taxon>Spermatophyta</taxon>
        <taxon>Magnoliopsida</taxon>
        <taxon>eudicotyledons</taxon>
        <taxon>Gunneridae</taxon>
        <taxon>Pentapetalae</taxon>
        <taxon>rosids</taxon>
        <taxon>fabids</taxon>
        <taxon>Rosales</taxon>
        <taxon>Rosaceae</taxon>
        <taxon>Rosoideae</taxon>
        <taxon>Rosoideae incertae sedis</taxon>
        <taxon>Rosa</taxon>
    </lineage>
</organism>
<dbReference type="PROSITE" id="PS50066">
    <property type="entry name" value="MADS_BOX_2"/>
    <property type="match status" value="1"/>
</dbReference>
<accession>A0A2P6PJD6</accession>
<dbReference type="GO" id="GO:0045944">
    <property type="term" value="P:positive regulation of transcription by RNA polymerase II"/>
    <property type="evidence" value="ECO:0007669"/>
    <property type="project" value="InterPro"/>
</dbReference>
<comment type="caution">
    <text evidence="7">The sequence shown here is derived from an EMBL/GenBank/DDBJ whole genome shotgun (WGS) entry which is preliminary data.</text>
</comment>
<dbReference type="SUPFAM" id="SSF55455">
    <property type="entry name" value="SRF-like"/>
    <property type="match status" value="1"/>
</dbReference>
<dbReference type="Proteomes" id="UP000238479">
    <property type="component" value="Chromosome 6"/>
</dbReference>
<keyword evidence="8" id="KW-1185">Reference proteome</keyword>
<keyword evidence="2" id="KW-0805">Transcription regulation</keyword>
<dbReference type="OrthoDB" id="1898716at2759"/>
<dbReference type="InterPro" id="IPR033896">
    <property type="entry name" value="MEF2-like_N"/>
</dbReference>
<dbReference type="PANTHER" id="PTHR11945:SF776">
    <property type="entry name" value="AGAMOUS-LIKE 50-RELATED"/>
    <property type="match status" value="1"/>
</dbReference>
<dbReference type="OMA" id="EMAIVVF"/>
<sequence>MPRISRGRRKIAMRKIENETNLQVTFSKRRTGLFKKASELCTLSGAEMAIVVFSPGKKPYSFGHPNVESIIERYLSGSHQPLNNSSTAQAARLIEEANRNATLSRLNEELALLNEMRDEELRKGEELLLRERAGQHLHWREKPKEELDTQQLMWLKMEMQELHRRVAQETQFRQQLALFDTTNNLMNEQHFTNPMAPFFAGIPSTSSQGAMNNDGN</sequence>
<evidence type="ECO:0000259" key="6">
    <source>
        <dbReference type="PROSITE" id="PS50066"/>
    </source>
</evidence>
<evidence type="ECO:0000256" key="3">
    <source>
        <dbReference type="ARBA" id="ARBA00023125"/>
    </source>
</evidence>
<dbReference type="InterPro" id="IPR002100">
    <property type="entry name" value="TF_MADSbox"/>
</dbReference>
<dbReference type="PRINTS" id="PR00404">
    <property type="entry name" value="MADSDOMAIN"/>
</dbReference>
<evidence type="ECO:0000313" key="7">
    <source>
        <dbReference type="EMBL" id="PRQ22041.1"/>
    </source>
</evidence>
<comment type="subcellular location">
    <subcellularLocation>
        <location evidence="1">Nucleus</location>
    </subcellularLocation>
</comment>
<evidence type="ECO:0000256" key="5">
    <source>
        <dbReference type="ARBA" id="ARBA00023242"/>
    </source>
</evidence>
<dbReference type="SMART" id="SM00432">
    <property type="entry name" value="MADS"/>
    <property type="match status" value="1"/>
</dbReference>
<dbReference type="AlphaFoldDB" id="A0A2P6PJD6"/>
<evidence type="ECO:0000256" key="2">
    <source>
        <dbReference type="ARBA" id="ARBA00023015"/>
    </source>
</evidence>
<dbReference type="PANTHER" id="PTHR11945">
    <property type="entry name" value="MADS BOX PROTEIN"/>
    <property type="match status" value="1"/>
</dbReference>
<evidence type="ECO:0000256" key="4">
    <source>
        <dbReference type="ARBA" id="ARBA00023163"/>
    </source>
</evidence>
<protein>
    <submittedName>
        <fullName evidence="7">Putative transcription factor MADS-type1 family</fullName>
    </submittedName>
</protein>
<keyword evidence="5" id="KW-0539">Nucleus</keyword>
<dbReference type="Pfam" id="PF00319">
    <property type="entry name" value="SRF-TF"/>
    <property type="match status" value="1"/>
</dbReference>
<keyword evidence="3" id="KW-0238">DNA-binding</keyword>
<reference evidence="7 8" key="1">
    <citation type="journal article" date="2018" name="Nat. Genet.">
        <title>The Rosa genome provides new insights in the design of modern roses.</title>
        <authorList>
            <person name="Bendahmane M."/>
        </authorList>
    </citation>
    <scope>NUCLEOTIDE SEQUENCE [LARGE SCALE GENOMIC DNA]</scope>
    <source>
        <strain evidence="8">cv. Old Blush</strain>
    </source>
</reference>
<dbReference type="InterPro" id="IPR036879">
    <property type="entry name" value="TF_MADSbox_sf"/>
</dbReference>
<evidence type="ECO:0000256" key="1">
    <source>
        <dbReference type="ARBA" id="ARBA00004123"/>
    </source>
</evidence>
<dbReference type="Gramene" id="PRQ22041">
    <property type="protein sequence ID" value="PRQ22041"/>
    <property type="gene ID" value="RchiOBHm_Chr6g0245901"/>
</dbReference>
<dbReference type="GO" id="GO:0046983">
    <property type="term" value="F:protein dimerization activity"/>
    <property type="evidence" value="ECO:0007669"/>
    <property type="project" value="InterPro"/>
</dbReference>
<gene>
    <name evidence="7" type="ORF">RchiOBHm_Chr6g0245901</name>
</gene>